<gene>
    <name evidence="2" type="ORF">GCM10009831_28150</name>
</gene>
<reference evidence="2 3" key="1">
    <citation type="journal article" date="2019" name="Int. J. Syst. Evol. Microbiol.">
        <title>The Global Catalogue of Microorganisms (GCM) 10K type strain sequencing project: providing services to taxonomists for standard genome sequencing and annotation.</title>
        <authorList>
            <consortium name="The Broad Institute Genomics Platform"/>
            <consortium name="The Broad Institute Genome Sequencing Center for Infectious Disease"/>
            <person name="Wu L."/>
            <person name="Ma J."/>
        </authorList>
    </citation>
    <scope>NUCLEOTIDE SEQUENCE [LARGE SCALE GENOMIC DNA]</scope>
    <source>
        <strain evidence="2 3">JCM 16002</strain>
    </source>
</reference>
<evidence type="ECO:0000313" key="2">
    <source>
        <dbReference type="EMBL" id="GAA1716696.1"/>
    </source>
</evidence>
<feature type="compositionally biased region" description="Acidic residues" evidence="1">
    <location>
        <begin position="74"/>
        <end position="87"/>
    </location>
</feature>
<feature type="region of interest" description="Disordered" evidence="1">
    <location>
        <begin position="53"/>
        <end position="90"/>
    </location>
</feature>
<feature type="region of interest" description="Disordered" evidence="1">
    <location>
        <begin position="107"/>
        <end position="128"/>
    </location>
</feature>
<name>A0ABN2J2I0_9ACTN</name>
<sequence>MSPRTLPAGARALSDLQLSEIEGALMAPRQTARRLIVAVPAFALAFAVTACTPPNEQPADPDAPYTLPTYTGEADSEAEENADEVEGAEGAVEGAVEGEEDILVEVPVEDQPVQGQADPAVPPAQPAP</sequence>
<comment type="caution">
    <text evidence="2">The sequence shown here is derived from an EMBL/GenBank/DDBJ whole genome shotgun (WGS) entry which is preliminary data.</text>
</comment>
<organism evidence="2 3">
    <name type="scientific">Dietzia cercidiphylli</name>
    <dbReference type="NCBI Taxonomy" id="498199"/>
    <lineage>
        <taxon>Bacteria</taxon>
        <taxon>Bacillati</taxon>
        <taxon>Actinomycetota</taxon>
        <taxon>Actinomycetes</taxon>
        <taxon>Mycobacteriales</taxon>
        <taxon>Dietziaceae</taxon>
        <taxon>Dietzia</taxon>
    </lineage>
</organism>
<accession>A0ABN2J2I0</accession>
<proteinExistence type="predicted"/>
<dbReference type="Proteomes" id="UP001500383">
    <property type="component" value="Unassembled WGS sequence"/>
</dbReference>
<keyword evidence="3" id="KW-1185">Reference proteome</keyword>
<evidence type="ECO:0000313" key="3">
    <source>
        <dbReference type="Proteomes" id="UP001500383"/>
    </source>
</evidence>
<dbReference type="RefSeq" id="WP_182659167.1">
    <property type="nucleotide sequence ID" value="NZ_BAAAQG010000015.1"/>
</dbReference>
<dbReference type="EMBL" id="BAAAQG010000015">
    <property type="protein sequence ID" value="GAA1716696.1"/>
    <property type="molecule type" value="Genomic_DNA"/>
</dbReference>
<protein>
    <submittedName>
        <fullName evidence="2">Uncharacterized protein</fullName>
    </submittedName>
</protein>
<evidence type="ECO:0000256" key="1">
    <source>
        <dbReference type="SAM" id="MobiDB-lite"/>
    </source>
</evidence>